<dbReference type="InterPro" id="IPR020449">
    <property type="entry name" value="Tscrpt_reg_AraC-type_HTH"/>
</dbReference>
<dbReference type="PANTHER" id="PTHR43280">
    <property type="entry name" value="ARAC-FAMILY TRANSCRIPTIONAL REGULATOR"/>
    <property type="match status" value="1"/>
</dbReference>
<dbReference type="InterPro" id="IPR017853">
    <property type="entry name" value="GH"/>
</dbReference>
<dbReference type="PRINTS" id="PR00032">
    <property type="entry name" value="HTHARAC"/>
</dbReference>
<sequence>MALTENFPFIINGIVGQQWTSSVDSNLRILFGMRGSWQLHTKKATYQMSAEDVLVLNAFEIAQAQATSPDAVLFLIEIHREEIENQLDMQWTPIFDCNSMAANQFTYRKNEFNQLREKLLACIASFYEVSGQNSFGVYEKFFSLLNFLKSHFQKGSFHVPDDFSEKIQRVLTIIHLNYTKPLTLQQIADETFLSYHYLSHKFKAEVGVSFKKNLTTYRLKKAATALKISDHSILKIALENGFTNSKAFHQAFKEHYGTTPREYRLKQTLPTLDQTKAAGQTMDSFELLDIEAVMLELSNYIIQKDSEDFLEPKQLQKQITLHQATTARTVLPKILNIGHCSNWLRNDCRQALCETCQELNIDYLRFSDVLIENSLAPDSFGILPSQFQLIRLLRFTVEQHLTPIIHFKLNPEFISSLTNGVSIKEAFQTWLTPRLEVLQQLVDEFGEISNTWHLEFDIDPFPPDVTEIFSMFYQQLNTVIHHPTIGLNIGALFNSPELNQLDTLLADLAKRHLMIDFIDYRSDPSHDYLWDETQQNLLENYQKYNLTTLKETLTKYHCSEKILLSEWNTLTGNGTTLRGTFFRSAIMLKDLLYLTTEIDGVGFWLNNEHLLTQPQPTSNGQDRLTLYIGYQLKRPAFFALQLFDKLKGPLLYQDDTICLTQQGQILTLLLLNPAYFNPAMSIDETYMQYQSQLINLDLLPINPGTYQIKTYSLDKDHGGIYNEMLQTSGLESIDQEVIDYLKRAILPKFEISQITVTKKLKFKELLSFNACRLIQIKRLPQKSR</sequence>
<evidence type="ECO:0000259" key="4">
    <source>
        <dbReference type="PROSITE" id="PS01124"/>
    </source>
</evidence>
<dbReference type="InterPro" id="IPR009057">
    <property type="entry name" value="Homeodomain-like_sf"/>
</dbReference>
<protein>
    <recommendedName>
        <fullName evidence="4">HTH araC/xylS-type domain-containing protein</fullName>
    </recommendedName>
</protein>
<dbReference type="Proteomes" id="UP000051236">
    <property type="component" value="Unassembled WGS sequence"/>
</dbReference>
<dbReference type="SUPFAM" id="SSF51445">
    <property type="entry name" value="(Trans)glycosidases"/>
    <property type="match status" value="1"/>
</dbReference>
<reference evidence="5 6" key="1">
    <citation type="journal article" date="2015" name="Genome Announc.">
        <title>Expanding the biotechnology potential of lactobacilli through comparative genomics of 213 strains and associated genera.</title>
        <authorList>
            <person name="Sun Z."/>
            <person name="Harris H.M."/>
            <person name="McCann A."/>
            <person name="Guo C."/>
            <person name="Argimon S."/>
            <person name="Zhang W."/>
            <person name="Yang X."/>
            <person name="Jeffery I.B."/>
            <person name="Cooney J.C."/>
            <person name="Kagawa T.F."/>
            <person name="Liu W."/>
            <person name="Song Y."/>
            <person name="Salvetti E."/>
            <person name="Wrobel A."/>
            <person name="Rasinkangas P."/>
            <person name="Parkhill J."/>
            <person name="Rea M.C."/>
            <person name="O'Sullivan O."/>
            <person name="Ritari J."/>
            <person name="Douillard F.P."/>
            <person name="Paul Ross R."/>
            <person name="Yang R."/>
            <person name="Briner A.E."/>
            <person name="Felis G.E."/>
            <person name="de Vos W.M."/>
            <person name="Barrangou R."/>
            <person name="Klaenhammer T.R."/>
            <person name="Caufield P.W."/>
            <person name="Cui Y."/>
            <person name="Zhang H."/>
            <person name="O'Toole P.W."/>
        </authorList>
    </citation>
    <scope>NUCLEOTIDE SEQUENCE [LARGE SCALE GENOMIC DNA]</scope>
    <source>
        <strain evidence="5 6">DSM 18527</strain>
    </source>
</reference>
<accession>X0PCY7</accession>
<gene>
    <name evidence="5" type="ORF">FC83_GL001996</name>
</gene>
<name>X0PCY7_9LACO</name>
<dbReference type="Gene3D" id="3.20.20.80">
    <property type="entry name" value="Glycosidases"/>
    <property type="match status" value="1"/>
</dbReference>
<dbReference type="PATRIC" id="fig|1423734.3.peg.2020"/>
<dbReference type="InterPro" id="IPR018062">
    <property type="entry name" value="HTH_AraC-typ_CS"/>
</dbReference>
<evidence type="ECO:0000256" key="1">
    <source>
        <dbReference type="ARBA" id="ARBA00023015"/>
    </source>
</evidence>
<dbReference type="SUPFAM" id="SSF51011">
    <property type="entry name" value="Glycosyl hydrolase domain"/>
    <property type="match status" value="1"/>
</dbReference>
<dbReference type="EMBL" id="AZGA01000020">
    <property type="protein sequence ID" value="KRM34858.1"/>
    <property type="molecule type" value="Genomic_DNA"/>
</dbReference>
<proteinExistence type="predicted"/>
<dbReference type="PROSITE" id="PS00041">
    <property type="entry name" value="HTH_ARAC_FAMILY_1"/>
    <property type="match status" value="1"/>
</dbReference>
<dbReference type="InterPro" id="IPR018060">
    <property type="entry name" value="HTH_AraC"/>
</dbReference>
<dbReference type="eggNOG" id="COG4977">
    <property type="taxonomic scope" value="Bacteria"/>
</dbReference>
<dbReference type="PROSITE" id="PS01124">
    <property type="entry name" value="HTH_ARAC_FAMILY_2"/>
    <property type="match status" value="1"/>
</dbReference>
<dbReference type="RefSeq" id="WP_035451168.1">
    <property type="nucleotide sequence ID" value="NZ_AZGA01000020.1"/>
</dbReference>
<dbReference type="SUPFAM" id="SSF46689">
    <property type="entry name" value="Homeodomain-like"/>
    <property type="match status" value="2"/>
</dbReference>
<feature type="domain" description="HTH araC/xylS-type" evidence="4">
    <location>
        <begin position="168"/>
        <end position="266"/>
    </location>
</feature>
<evidence type="ECO:0000256" key="3">
    <source>
        <dbReference type="ARBA" id="ARBA00023163"/>
    </source>
</evidence>
<dbReference type="GO" id="GO:0043565">
    <property type="term" value="F:sequence-specific DNA binding"/>
    <property type="evidence" value="ECO:0007669"/>
    <property type="project" value="InterPro"/>
</dbReference>
<dbReference type="Gene3D" id="2.60.40.1500">
    <property type="entry name" value="Glycosyl hydrolase domain, family 39"/>
    <property type="match status" value="1"/>
</dbReference>
<dbReference type="AlphaFoldDB" id="X0PCY7"/>
<dbReference type="Pfam" id="PF12833">
    <property type="entry name" value="HTH_18"/>
    <property type="match status" value="1"/>
</dbReference>
<evidence type="ECO:0000313" key="5">
    <source>
        <dbReference type="EMBL" id="KRM34858.1"/>
    </source>
</evidence>
<dbReference type="GO" id="GO:0003700">
    <property type="term" value="F:DNA-binding transcription factor activity"/>
    <property type="evidence" value="ECO:0007669"/>
    <property type="project" value="InterPro"/>
</dbReference>
<keyword evidence="6" id="KW-1185">Reference proteome</keyword>
<keyword evidence="1" id="KW-0805">Transcription regulation</keyword>
<keyword evidence="2" id="KW-0238">DNA-binding</keyword>
<evidence type="ECO:0000313" key="6">
    <source>
        <dbReference type="Proteomes" id="UP000051236"/>
    </source>
</evidence>
<dbReference type="PANTHER" id="PTHR43280:SF2">
    <property type="entry name" value="HTH-TYPE TRANSCRIPTIONAL REGULATOR EXSA"/>
    <property type="match status" value="1"/>
</dbReference>
<organism evidence="5 6">
    <name type="scientific">Agrilactobacillus composti DSM 18527 = JCM 14202</name>
    <dbReference type="NCBI Taxonomy" id="1423734"/>
    <lineage>
        <taxon>Bacteria</taxon>
        <taxon>Bacillati</taxon>
        <taxon>Bacillota</taxon>
        <taxon>Bacilli</taxon>
        <taxon>Lactobacillales</taxon>
        <taxon>Lactobacillaceae</taxon>
        <taxon>Agrilactobacillus</taxon>
    </lineage>
</organism>
<dbReference type="SMART" id="SM00342">
    <property type="entry name" value="HTH_ARAC"/>
    <property type="match status" value="1"/>
</dbReference>
<dbReference type="OrthoDB" id="2211832at2"/>
<comment type="caution">
    <text evidence="5">The sequence shown here is derived from an EMBL/GenBank/DDBJ whole genome shotgun (WGS) entry which is preliminary data.</text>
</comment>
<keyword evidence="3" id="KW-0804">Transcription</keyword>
<dbReference type="eggNOG" id="COG3664">
    <property type="taxonomic scope" value="Bacteria"/>
</dbReference>
<evidence type="ECO:0000256" key="2">
    <source>
        <dbReference type="ARBA" id="ARBA00023125"/>
    </source>
</evidence>
<dbReference type="STRING" id="1423734.FC83_GL001996"/>
<dbReference type="Gene3D" id="1.10.10.60">
    <property type="entry name" value="Homeodomain-like"/>
    <property type="match status" value="2"/>
</dbReference>